<dbReference type="OrthoDB" id="9799053at2"/>
<dbReference type="PANTHER" id="PTHR40943">
    <property type="entry name" value="CYTOPLASMIC PROTEIN-RELATED"/>
    <property type="match status" value="1"/>
</dbReference>
<proteinExistence type="predicted"/>
<dbReference type="EMBL" id="VCQV01000064">
    <property type="protein sequence ID" value="TWP32638.1"/>
    <property type="molecule type" value="Genomic_DNA"/>
</dbReference>
<keyword evidence="3" id="KW-1185">Reference proteome</keyword>
<reference evidence="2 3" key="2">
    <citation type="submission" date="2019-08" db="EMBL/GenBank/DDBJ databases">
        <title>Jejuicoccus antrihumi gen. nov., sp. nov., a new member of the family Dermacoccaceae isolated from a cave.</title>
        <authorList>
            <person name="Schumann P."/>
            <person name="Kim I.S."/>
        </authorList>
    </citation>
    <scope>NUCLEOTIDE SEQUENCE [LARGE SCALE GENOMIC DNA]</scope>
    <source>
        <strain evidence="2 3">C5-26</strain>
    </source>
</reference>
<dbReference type="AlphaFoldDB" id="A0A563DQS0"/>
<comment type="caution">
    <text evidence="2">The sequence shown here is derived from an EMBL/GenBank/DDBJ whole genome shotgun (WGS) entry which is preliminary data.</text>
</comment>
<dbReference type="InterPro" id="IPR011051">
    <property type="entry name" value="RmlC_Cupin_sf"/>
</dbReference>
<sequence>MNTSGTILWQGEGDAQTGVWECTAGPSRWLLDTNEFVHIVAGSMTITPDDGSPALVGPGDTFFVPKGWSGTWDIHETVRKLYVIF</sequence>
<dbReference type="InterPro" id="IPR008579">
    <property type="entry name" value="UGlyAH_Cupin_dom"/>
</dbReference>
<evidence type="ECO:0000259" key="1">
    <source>
        <dbReference type="Pfam" id="PF05899"/>
    </source>
</evidence>
<reference evidence="2 3" key="1">
    <citation type="submission" date="2019-05" db="EMBL/GenBank/DDBJ databases">
        <authorList>
            <person name="Lee S.D."/>
        </authorList>
    </citation>
    <scope>NUCLEOTIDE SEQUENCE [LARGE SCALE GENOMIC DNA]</scope>
    <source>
        <strain evidence="2 3">C5-26</strain>
    </source>
</reference>
<dbReference type="Gene3D" id="2.60.120.10">
    <property type="entry name" value="Jelly Rolls"/>
    <property type="match status" value="1"/>
</dbReference>
<dbReference type="CDD" id="cd02227">
    <property type="entry name" value="cupin_TM1112-like"/>
    <property type="match status" value="1"/>
</dbReference>
<dbReference type="PANTHER" id="PTHR40943:SF1">
    <property type="entry name" value="CYTOPLASMIC PROTEIN"/>
    <property type="match status" value="1"/>
</dbReference>
<dbReference type="InterPro" id="IPR014710">
    <property type="entry name" value="RmlC-like_jellyroll"/>
</dbReference>
<name>A0A563DQS0_9MICO</name>
<accession>A0A563DQS0</accession>
<feature type="domain" description="(S)-ureidoglycine aminohydrolase cupin" evidence="1">
    <location>
        <begin position="13"/>
        <end position="82"/>
    </location>
</feature>
<dbReference type="Proteomes" id="UP000320244">
    <property type="component" value="Unassembled WGS sequence"/>
</dbReference>
<dbReference type="SUPFAM" id="SSF51182">
    <property type="entry name" value="RmlC-like cupins"/>
    <property type="match status" value="1"/>
</dbReference>
<gene>
    <name evidence="2" type="ORF">FGL98_23745</name>
</gene>
<organism evidence="2 3">
    <name type="scientific">Leekyejoonella antrihumi</name>
    <dbReference type="NCBI Taxonomy" id="1660198"/>
    <lineage>
        <taxon>Bacteria</taxon>
        <taxon>Bacillati</taxon>
        <taxon>Actinomycetota</taxon>
        <taxon>Actinomycetes</taxon>
        <taxon>Micrococcales</taxon>
        <taxon>Dermacoccaceae</taxon>
        <taxon>Leekyejoonella</taxon>
    </lineage>
</organism>
<protein>
    <submittedName>
        <fullName evidence="2">DUF861 domain-containing protein</fullName>
    </submittedName>
</protein>
<dbReference type="Pfam" id="PF05899">
    <property type="entry name" value="Cupin_3"/>
    <property type="match status" value="1"/>
</dbReference>
<evidence type="ECO:0000313" key="2">
    <source>
        <dbReference type="EMBL" id="TWP32638.1"/>
    </source>
</evidence>
<evidence type="ECO:0000313" key="3">
    <source>
        <dbReference type="Proteomes" id="UP000320244"/>
    </source>
</evidence>